<reference evidence="7 8" key="1">
    <citation type="journal article" date="2015" name="Fungal Genet. Biol.">
        <title>Evolution of novel wood decay mechanisms in Agaricales revealed by the genome sequences of Fistulina hepatica and Cylindrobasidium torrendii.</title>
        <authorList>
            <person name="Floudas D."/>
            <person name="Held B.W."/>
            <person name="Riley R."/>
            <person name="Nagy L.G."/>
            <person name="Koehler G."/>
            <person name="Ransdell A.S."/>
            <person name="Younus H."/>
            <person name="Chow J."/>
            <person name="Chiniquy J."/>
            <person name="Lipzen A."/>
            <person name="Tritt A."/>
            <person name="Sun H."/>
            <person name="Haridas S."/>
            <person name="LaButti K."/>
            <person name="Ohm R.A."/>
            <person name="Kues U."/>
            <person name="Blanchette R.A."/>
            <person name="Grigoriev I.V."/>
            <person name="Minto R.E."/>
            <person name="Hibbett D.S."/>
        </authorList>
    </citation>
    <scope>NUCLEOTIDE SEQUENCE [LARGE SCALE GENOMIC DNA]</scope>
    <source>
        <strain evidence="7 8">ATCC 64428</strain>
    </source>
</reference>
<feature type="non-terminal residue" evidence="7">
    <location>
        <position position="1"/>
    </location>
</feature>
<evidence type="ECO:0000313" key="8">
    <source>
        <dbReference type="Proteomes" id="UP000054144"/>
    </source>
</evidence>
<evidence type="ECO:0000313" key="7">
    <source>
        <dbReference type="EMBL" id="KIY48939.1"/>
    </source>
</evidence>
<comment type="subcellular location">
    <subcellularLocation>
        <location evidence="1">Membrane</location>
    </subcellularLocation>
</comment>
<feature type="transmembrane region" description="Helical" evidence="5">
    <location>
        <begin position="12"/>
        <end position="32"/>
    </location>
</feature>
<feature type="domain" description="TMEM205-like" evidence="6">
    <location>
        <begin position="1"/>
        <end position="81"/>
    </location>
</feature>
<name>A0A0D7AEW1_9AGAR</name>
<dbReference type="PANTHER" id="PTHR23241">
    <property type="entry name" value="LATE EMBRYOGENESIS ABUNDANT PLANTS LEA-RELATED"/>
    <property type="match status" value="1"/>
</dbReference>
<organism evidence="7 8">
    <name type="scientific">Fistulina hepatica ATCC 64428</name>
    <dbReference type="NCBI Taxonomy" id="1128425"/>
    <lineage>
        <taxon>Eukaryota</taxon>
        <taxon>Fungi</taxon>
        <taxon>Dikarya</taxon>
        <taxon>Basidiomycota</taxon>
        <taxon>Agaricomycotina</taxon>
        <taxon>Agaricomycetes</taxon>
        <taxon>Agaricomycetidae</taxon>
        <taxon>Agaricales</taxon>
        <taxon>Fistulinaceae</taxon>
        <taxon>Fistulina</taxon>
    </lineage>
</organism>
<dbReference type="Pfam" id="PF13664">
    <property type="entry name" value="DUF4149"/>
    <property type="match status" value="1"/>
</dbReference>
<evidence type="ECO:0000256" key="1">
    <source>
        <dbReference type="ARBA" id="ARBA00004370"/>
    </source>
</evidence>
<evidence type="ECO:0000259" key="6">
    <source>
        <dbReference type="Pfam" id="PF13664"/>
    </source>
</evidence>
<proteinExistence type="predicted"/>
<dbReference type="InterPro" id="IPR025423">
    <property type="entry name" value="TMEM205-like"/>
</dbReference>
<keyword evidence="8" id="KW-1185">Reference proteome</keyword>
<dbReference type="Proteomes" id="UP000054144">
    <property type="component" value="Unassembled WGS sequence"/>
</dbReference>
<gene>
    <name evidence="7" type="ORF">FISHEDRAFT_42378</name>
</gene>
<sequence>RHQFGALQHRVFPAYFLSSITLSFGLLSAYVYKHPGVAASLADPLDAEVAQAYTIGSVLLFQGVNWAVIGPLTSSIMFKRQKLEKEEGKVYTDPGVSEEMKALNRRFAAMHGYSSLANLVSFIALAFHGLWIGTYGL</sequence>
<protein>
    <recommendedName>
        <fullName evidence="6">TMEM205-like domain-containing protein</fullName>
    </recommendedName>
</protein>
<dbReference type="InterPro" id="IPR053009">
    <property type="entry name" value="Xanthocillin_Biosynth-Assoc"/>
</dbReference>
<feature type="transmembrane region" description="Helical" evidence="5">
    <location>
        <begin position="52"/>
        <end position="72"/>
    </location>
</feature>
<dbReference type="EMBL" id="KN881789">
    <property type="protein sequence ID" value="KIY48939.1"/>
    <property type="molecule type" value="Genomic_DNA"/>
</dbReference>
<accession>A0A0D7AEW1</accession>
<evidence type="ECO:0000256" key="2">
    <source>
        <dbReference type="ARBA" id="ARBA00022692"/>
    </source>
</evidence>
<evidence type="ECO:0000256" key="3">
    <source>
        <dbReference type="ARBA" id="ARBA00022989"/>
    </source>
</evidence>
<keyword evidence="3 5" id="KW-1133">Transmembrane helix</keyword>
<dbReference type="AlphaFoldDB" id="A0A0D7AEW1"/>
<keyword evidence="2 5" id="KW-0812">Transmembrane</keyword>
<keyword evidence="4 5" id="KW-0472">Membrane</keyword>
<feature type="transmembrane region" description="Helical" evidence="5">
    <location>
        <begin position="110"/>
        <end position="132"/>
    </location>
</feature>
<evidence type="ECO:0000256" key="4">
    <source>
        <dbReference type="ARBA" id="ARBA00023136"/>
    </source>
</evidence>
<evidence type="ECO:0000256" key="5">
    <source>
        <dbReference type="SAM" id="Phobius"/>
    </source>
</evidence>
<dbReference type="PANTHER" id="PTHR23241:SF102">
    <property type="entry name" value="LD23009P"/>
    <property type="match status" value="1"/>
</dbReference>
<dbReference type="OrthoDB" id="1641132at2759"/>
<dbReference type="GO" id="GO:0016020">
    <property type="term" value="C:membrane"/>
    <property type="evidence" value="ECO:0007669"/>
    <property type="project" value="UniProtKB-SubCell"/>
</dbReference>